<proteinExistence type="predicted"/>
<keyword evidence="2" id="KW-1185">Reference proteome</keyword>
<dbReference type="Gene3D" id="3.40.190.10">
    <property type="entry name" value="Periplasmic binding protein-like II"/>
    <property type="match status" value="1"/>
</dbReference>
<dbReference type="AlphaFoldDB" id="A0AAN5CVN9"/>
<protein>
    <submittedName>
        <fullName evidence="1">Uncharacterized protein</fullName>
    </submittedName>
</protein>
<feature type="non-terminal residue" evidence="1">
    <location>
        <position position="1"/>
    </location>
</feature>
<dbReference type="SUPFAM" id="SSF53850">
    <property type="entry name" value="Periplasmic binding protein-like II"/>
    <property type="match status" value="1"/>
</dbReference>
<feature type="non-terminal residue" evidence="1">
    <location>
        <position position="131"/>
    </location>
</feature>
<dbReference type="EMBL" id="BTRK01000005">
    <property type="protein sequence ID" value="GMR51350.1"/>
    <property type="molecule type" value="Genomic_DNA"/>
</dbReference>
<sequence length="131" mass="14896">LMNTSTFHGDYFIGHSGEYFPYCYRNRFTNRLEGIYLFVWELIAQQTGSTFTPKFVGYDSAASVDNLTFDGLQGEVLRGRLLTAFEGTNMFPGMPFLFRYSAPFFASAVSLYETRRISPAGLQASYIVYPQ</sequence>
<organism evidence="1 2">
    <name type="scientific">Pristionchus mayeri</name>
    <dbReference type="NCBI Taxonomy" id="1317129"/>
    <lineage>
        <taxon>Eukaryota</taxon>
        <taxon>Metazoa</taxon>
        <taxon>Ecdysozoa</taxon>
        <taxon>Nematoda</taxon>
        <taxon>Chromadorea</taxon>
        <taxon>Rhabditida</taxon>
        <taxon>Rhabditina</taxon>
        <taxon>Diplogasteromorpha</taxon>
        <taxon>Diplogasteroidea</taxon>
        <taxon>Neodiplogasteridae</taxon>
        <taxon>Pristionchus</taxon>
    </lineage>
</organism>
<reference evidence="2" key="1">
    <citation type="submission" date="2022-10" db="EMBL/GenBank/DDBJ databases">
        <title>Genome assembly of Pristionchus species.</title>
        <authorList>
            <person name="Yoshida K."/>
            <person name="Sommer R.J."/>
        </authorList>
    </citation>
    <scope>NUCLEOTIDE SEQUENCE [LARGE SCALE GENOMIC DNA]</scope>
    <source>
        <strain evidence="2">RS5460</strain>
    </source>
</reference>
<gene>
    <name evidence="1" type="ORF">PMAYCL1PPCAC_21545</name>
</gene>
<name>A0AAN5CVN9_9BILA</name>
<evidence type="ECO:0000313" key="1">
    <source>
        <dbReference type="EMBL" id="GMR51350.1"/>
    </source>
</evidence>
<comment type="caution">
    <text evidence="1">The sequence shown here is derived from an EMBL/GenBank/DDBJ whole genome shotgun (WGS) entry which is preliminary data.</text>
</comment>
<accession>A0AAN5CVN9</accession>
<evidence type="ECO:0000313" key="2">
    <source>
        <dbReference type="Proteomes" id="UP001328107"/>
    </source>
</evidence>
<dbReference type="Proteomes" id="UP001328107">
    <property type="component" value="Unassembled WGS sequence"/>
</dbReference>